<gene>
    <name evidence="5" type="ORF">ADN00_02105</name>
    <name evidence="4" type="ORF">ADN00_05125</name>
    <name evidence="3" type="ORF">ADN00_13130</name>
    <name evidence="2" type="ORF">ADN00_17955</name>
</gene>
<evidence type="ECO:0000313" key="6">
    <source>
        <dbReference type="Proteomes" id="UP000050417"/>
    </source>
</evidence>
<comment type="caution">
    <text evidence="2">The sequence shown here is derived from an EMBL/GenBank/DDBJ whole genome shotgun (WGS) entry which is preliminary data.</text>
</comment>
<keyword evidence="6" id="KW-1185">Reference proteome</keyword>
<protein>
    <submittedName>
        <fullName evidence="2">Transposase</fullName>
    </submittedName>
</protein>
<dbReference type="Proteomes" id="UP000050417">
    <property type="component" value="Unassembled WGS sequence"/>
</dbReference>
<feature type="transmembrane region" description="Helical" evidence="1">
    <location>
        <begin position="20"/>
        <end position="36"/>
    </location>
</feature>
<dbReference type="EMBL" id="LGCL01000009">
    <property type="protein sequence ID" value="KPL79781.1"/>
    <property type="molecule type" value="Genomic_DNA"/>
</dbReference>
<sequence>AWLQNYRRILVRFDRLVENYIGFVHLGCLVILLKHYF</sequence>
<feature type="non-terminal residue" evidence="2">
    <location>
        <position position="1"/>
    </location>
</feature>
<proteinExistence type="predicted"/>
<name>A0A0P6WPR4_9CHLR</name>
<dbReference type="AlphaFoldDB" id="A0A0P6WPR4"/>
<organism evidence="2 6">
    <name type="scientific">Ornatilinea apprima</name>
    <dbReference type="NCBI Taxonomy" id="1134406"/>
    <lineage>
        <taxon>Bacteria</taxon>
        <taxon>Bacillati</taxon>
        <taxon>Chloroflexota</taxon>
        <taxon>Anaerolineae</taxon>
        <taxon>Anaerolineales</taxon>
        <taxon>Anaerolineaceae</taxon>
        <taxon>Ornatilinea</taxon>
    </lineage>
</organism>
<evidence type="ECO:0000256" key="1">
    <source>
        <dbReference type="SAM" id="Phobius"/>
    </source>
</evidence>
<reference evidence="2 6" key="1">
    <citation type="submission" date="2015-07" db="EMBL/GenBank/DDBJ databases">
        <title>Genome sequence of Ornatilinea apprima DSM 23815.</title>
        <authorList>
            <person name="Hemp J."/>
            <person name="Ward L.M."/>
            <person name="Pace L.A."/>
            <person name="Fischer W.W."/>
        </authorList>
    </citation>
    <scope>NUCLEOTIDE SEQUENCE [LARGE SCALE GENOMIC DNA]</scope>
    <source>
        <strain evidence="2 6">P3M-1</strain>
    </source>
</reference>
<evidence type="ECO:0000313" key="3">
    <source>
        <dbReference type="EMBL" id="KPL75174.1"/>
    </source>
</evidence>
<keyword evidence="1" id="KW-0812">Transmembrane</keyword>
<evidence type="ECO:0000313" key="5">
    <source>
        <dbReference type="EMBL" id="KPL79781.1"/>
    </source>
</evidence>
<keyword evidence="1" id="KW-1133">Transmembrane helix</keyword>
<dbReference type="EMBL" id="LGCL01000030">
    <property type="protein sequence ID" value="KPL75174.1"/>
    <property type="molecule type" value="Genomic_DNA"/>
</dbReference>
<dbReference type="EMBL" id="LGCL01000016">
    <property type="protein sequence ID" value="KPL78644.1"/>
    <property type="molecule type" value="Genomic_DNA"/>
</dbReference>
<keyword evidence="1" id="KW-0472">Membrane</keyword>
<accession>A0A0P6WPR4</accession>
<dbReference type="EMBL" id="LGCL01000044">
    <property type="protein sequence ID" value="KPL70761.1"/>
    <property type="molecule type" value="Genomic_DNA"/>
</dbReference>
<evidence type="ECO:0000313" key="4">
    <source>
        <dbReference type="EMBL" id="KPL78644.1"/>
    </source>
</evidence>
<evidence type="ECO:0000313" key="2">
    <source>
        <dbReference type="EMBL" id="KPL70761.1"/>
    </source>
</evidence>